<dbReference type="PANTHER" id="PTHR24321:SF8">
    <property type="entry name" value="ESTRADIOL 17-BETA-DEHYDROGENASE 8-RELATED"/>
    <property type="match status" value="1"/>
</dbReference>
<keyword evidence="2" id="KW-0560">Oxidoreductase</keyword>
<dbReference type="InParanoid" id="A0A2K3DIB4"/>
<reference evidence="4 5" key="1">
    <citation type="journal article" date="2007" name="Science">
        <title>The Chlamydomonas genome reveals the evolution of key animal and plant functions.</title>
        <authorList>
            <person name="Merchant S.S."/>
            <person name="Prochnik S.E."/>
            <person name="Vallon O."/>
            <person name="Harris E.H."/>
            <person name="Karpowicz S.J."/>
            <person name="Witman G.B."/>
            <person name="Terry A."/>
            <person name="Salamov A."/>
            <person name="Fritz-Laylin L.K."/>
            <person name="Marechal-Drouard L."/>
            <person name="Marshall W.F."/>
            <person name="Qu L.H."/>
            <person name="Nelson D.R."/>
            <person name="Sanderfoot A.A."/>
            <person name="Spalding M.H."/>
            <person name="Kapitonov V.V."/>
            <person name="Ren Q."/>
            <person name="Ferris P."/>
            <person name="Lindquist E."/>
            <person name="Shapiro H."/>
            <person name="Lucas S.M."/>
            <person name="Grimwood J."/>
            <person name="Schmutz J."/>
            <person name="Cardol P."/>
            <person name="Cerutti H."/>
            <person name="Chanfreau G."/>
            <person name="Chen C.L."/>
            <person name="Cognat V."/>
            <person name="Croft M.T."/>
            <person name="Dent R."/>
            <person name="Dutcher S."/>
            <person name="Fernandez E."/>
            <person name="Fukuzawa H."/>
            <person name="Gonzalez-Ballester D."/>
            <person name="Gonzalez-Halphen D."/>
            <person name="Hallmann A."/>
            <person name="Hanikenne M."/>
            <person name="Hippler M."/>
            <person name="Inwood W."/>
            <person name="Jabbari K."/>
            <person name="Kalanon M."/>
            <person name="Kuras R."/>
            <person name="Lefebvre P.A."/>
            <person name="Lemaire S.D."/>
            <person name="Lobanov A.V."/>
            <person name="Lohr M."/>
            <person name="Manuell A."/>
            <person name="Meier I."/>
            <person name="Mets L."/>
            <person name="Mittag M."/>
            <person name="Mittelmeier T."/>
            <person name="Moroney J.V."/>
            <person name="Moseley J."/>
            <person name="Napoli C."/>
            <person name="Nedelcu A.M."/>
            <person name="Niyogi K."/>
            <person name="Novoselov S.V."/>
            <person name="Paulsen I.T."/>
            <person name="Pazour G."/>
            <person name="Purton S."/>
            <person name="Ral J.P."/>
            <person name="Riano-Pachon D.M."/>
            <person name="Riekhof W."/>
            <person name="Rymarquis L."/>
            <person name="Schroda M."/>
            <person name="Stern D."/>
            <person name="Umen J."/>
            <person name="Willows R."/>
            <person name="Wilson N."/>
            <person name="Zimmer S.L."/>
            <person name="Allmer J."/>
            <person name="Balk J."/>
            <person name="Bisova K."/>
            <person name="Chen C.J."/>
            <person name="Elias M."/>
            <person name="Gendler K."/>
            <person name="Hauser C."/>
            <person name="Lamb M.R."/>
            <person name="Ledford H."/>
            <person name="Long J.C."/>
            <person name="Minagawa J."/>
            <person name="Page M.D."/>
            <person name="Pan J."/>
            <person name="Pootakham W."/>
            <person name="Roje S."/>
            <person name="Rose A."/>
            <person name="Stahlberg E."/>
            <person name="Terauchi A.M."/>
            <person name="Yang P."/>
            <person name="Ball S."/>
            <person name="Bowler C."/>
            <person name="Dieckmann C.L."/>
            <person name="Gladyshev V.N."/>
            <person name="Green P."/>
            <person name="Jorgensen R."/>
            <person name="Mayfield S."/>
            <person name="Mueller-Roeber B."/>
            <person name="Rajamani S."/>
            <person name="Sayre R.T."/>
            <person name="Brokstein P."/>
            <person name="Dubchak I."/>
            <person name="Goodstein D."/>
            <person name="Hornick L."/>
            <person name="Huang Y.W."/>
            <person name="Jhaveri J."/>
            <person name="Luo Y."/>
            <person name="Martinez D."/>
            <person name="Ngau W.C."/>
            <person name="Otillar B."/>
            <person name="Poliakov A."/>
            <person name="Porter A."/>
            <person name="Szajkowski L."/>
            <person name="Werner G."/>
            <person name="Zhou K."/>
            <person name="Grigoriev I.V."/>
            <person name="Rokhsar D.S."/>
            <person name="Grossman A.R."/>
        </authorList>
    </citation>
    <scope>NUCLEOTIDE SEQUENCE [LARGE SCALE GENOMIC DNA]</scope>
    <source>
        <strain evidence="5">CC-503</strain>
    </source>
</reference>
<feature type="compositionally biased region" description="Low complexity" evidence="3">
    <location>
        <begin position="47"/>
        <end position="61"/>
    </location>
</feature>
<dbReference type="GeneID" id="66054543"/>
<evidence type="ECO:0000256" key="2">
    <source>
        <dbReference type="ARBA" id="ARBA00023002"/>
    </source>
</evidence>
<evidence type="ECO:0000313" key="4">
    <source>
        <dbReference type="EMBL" id="PNW80271.1"/>
    </source>
</evidence>
<dbReference type="Gramene" id="PNW80271">
    <property type="protein sequence ID" value="PNW80271"/>
    <property type="gene ID" value="CHLRE_08g384850v5"/>
</dbReference>
<dbReference type="CDD" id="cd05233">
    <property type="entry name" value="SDR_c"/>
    <property type="match status" value="1"/>
</dbReference>
<protein>
    <submittedName>
        <fullName evidence="4">Uncharacterized protein</fullName>
    </submittedName>
</protein>
<dbReference type="InterPro" id="IPR036291">
    <property type="entry name" value="NAD(P)-bd_dom_sf"/>
</dbReference>
<dbReference type="Proteomes" id="UP000006906">
    <property type="component" value="Chromosome 8"/>
</dbReference>
<dbReference type="OrthoDB" id="294295at2759"/>
<dbReference type="Gene3D" id="3.40.50.720">
    <property type="entry name" value="NAD(P)-binding Rossmann-like Domain"/>
    <property type="match status" value="1"/>
</dbReference>
<keyword evidence="5" id="KW-1185">Reference proteome</keyword>
<dbReference type="PANTHER" id="PTHR24321">
    <property type="entry name" value="DEHYDROGENASES, SHORT CHAIN"/>
    <property type="match status" value="1"/>
</dbReference>
<dbReference type="RefSeq" id="XP_042922349.1">
    <property type="nucleotide sequence ID" value="XM_043065348.1"/>
</dbReference>
<dbReference type="PRINTS" id="PR00081">
    <property type="entry name" value="GDHRDH"/>
</dbReference>
<dbReference type="STRING" id="3055.A0A2K3DIB4"/>
<proteinExistence type="inferred from homology"/>
<gene>
    <name evidence="4" type="ORF">CHLRE_08g384850v5</name>
</gene>
<evidence type="ECO:0000256" key="1">
    <source>
        <dbReference type="ARBA" id="ARBA00006484"/>
    </source>
</evidence>
<dbReference type="InterPro" id="IPR002347">
    <property type="entry name" value="SDR_fam"/>
</dbReference>
<accession>A0A2K3DIB4</accession>
<evidence type="ECO:0000256" key="3">
    <source>
        <dbReference type="SAM" id="MobiDB-lite"/>
    </source>
</evidence>
<dbReference type="EMBL" id="CM008969">
    <property type="protein sequence ID" value="PNW80271.1"/>
    <property type="molecule type" value="Genomic_DNA"/>
</dbReference>
<dbReference type="AlphaFoldDB" id="A0A2K3DIB4"/>
<evidence type="ECO:0000313" key="5">
    <source>
        <dbReference type="Proteomes" id="UP000006906"/>
    </source>
</evidence>
<organism evidence="4 5">
    <name type="scientific">Chlamydomonas reinhardtii</name>
    <name type="common">Chlamydomonas smithii</name>
    <dbReference type="NCBI Taxonomy" id="3055"/>
    <lineage>
        <taxon>Eukaryota</taxon>
        <taxon>Viridiplantae</taxon>
        <taxon>Chlorophyta</taxon>
        <taxon>core chlorophytes</taxon>
        <taxon>Chlorophyceae</taxon>
        <taxon>CS clade</taxon>
        <taxon>Chlamydomonadales</taxon>
        <taxon>Chlamydomonadaceae</taxon>
        <taxon>Chlamydomonas</taxon>
    </lineage>
</organism>
<name>A0A2K3DIB4_CHLRE</name>
<dbReference type="GO" id="GO:0016491">
    <property type="term" value="F:oxidoreductase activity"/>
    <property type="evidence" value="ECO:0007669"/>
    <property type="project" value="UniProtKB-KW"/>
</dbReference>
<dbReference type="KEGG" id="cre:CHLRE_08g384850v5"/>
<sequence>MIDPQTPNPHAATGPPGGGGVYLVFGASGGIGSALVERLAARPPPAAATSGSSGSSSSSGGSSSGGSSSGVVRVVLAGRHEERLQATARDKAGAGGGGGGGAAGGAQVEAALQRVLSRHGRLDGVASLVGDVTAGSAAATIVERFKQVLDTHLVTAFNVTQAAVKALLNQPGGGCVVLVSAAVAHTGIPHFEAMSAAKAGVEGLARATAATYASRGIRINCVAPGLTTTPQTTGFTEGPAAVREASREMTPAKRFAAPSDVAAALAFLLSPEAAFINGQVLAVDGGLSTLHTAPATDVAAGH</sequence>
<dbReference type="SUPFAM" id="SSF51735">
    <property type="entry name" value="NAD(P)-binding Rossmann-fold domains"/>
    <property type="match status" value="2"/>
</dbReference>
<dbReference type="PaxDb" id="3055-EDP02641"/>
<feature type="region of interest" description="Disordered" evidence="3">
    <location>
        <begin position="44"/>
        <end position="69"/>
    </location>
</feature>
<dbReference type="Pfam" id="PF13561">
    <property type="entry name" value="adh_short_C2"/>
    <property type="match status" value="1"/>
</dbReference>
<comment type="similarity">
    <text evidence="1">Belongs to the short-chain dehydrogenases/reductases (SDR) family.</text>
</comment>